<organism evidence="1 2">
    <name type="scientific">Streptomyces ziwulingensis</name>
    <dbReference type="NCBI Taxonomy" id="1045501"/>
    <lineage>
        <taxon>Bacteria</taxon>
        <taxon>Bacillati</taxon>
        <taxon>Actinomycetota</taxon>
        <taxon>Actinomycetes</taxon>
        <taxon>Kitasatosporales</taxon>
        <taxon>Streptomycetaceae</taxon>
        <taxon>Streptomyces</taxon>
    </lineage>
</organism>
<dbReference type="Gene3D" id="3.40.50.720">
    <property type="entry name" value="NAD(P)-binding Rossmann-like Domain"/>
    <property type="match status" value="1"/>
</dbReference>
<sequence length="222" mass="23468">MPTIAIVGAGPILGLSAGKIFGSKGFKVALVSRTQENVDKLAAELAELGVEAKGFAGDVTDSASLESAFTRVREHFGAVDVVSFAPVTKTPNVGVDIVGPEAMTVENTQAQLDVQLHGAIRTVRQVLPEMLERGSGTVLFTTAYAAVEPLAFVANFGIAGSAVRYYARTLHSAVADKGVHVAHVSVNAYINTEPGTEADTIAQLYWEAYTKRDEAELIFQTS</sequence>
<dbReference type="SUPFAM" id="SSF51735">
    <property type="entry name" value="NAD(P)-binding Rossmann-fold domains"/>
    <property type="match status" value="1"/>
</dbReference>
<protein>
    <submittedName>
        <fullName evidence="1">SDR family NAD(P)-dependent oxidoreductase</fullName>
    </submittedName>
</protein>
<keyword evidence="2" id="KW-1185">Reference proteome</keyword>
<proteinExistence type="predicted"/>
<dbReference type="PANTHER" id="PTHR43431:SF7">
    <property type="entry name" value="OXIDOREDUCTASE, SHORT CHAIN DEHYDROGENASE_REDUCTASE FAMILY (AFU_ORTHOLOGUE AFUA_5G14000)"/>
    <property type="match status" value="1"/>
</dbReference>
<dbReference type="Pfam" id="PF00106">
    <property type="entry name" value="adh_short"/>
    <property type="match status" value="1"/>
</dbReference>
<dbReference type="InterPro" id="IPR036291">
    <property type="entry name" value="NAD(P)-bd_dom_sf"/>
</dbReference>
<accession>A0ABP9BNY3</accession>
<dbReference type="PANTHER" id="PTHR43431">
    <property type="entry name" value="OXIDOREDUCTASE, SHORT CHAIN DEHYDROGENASE/REDUCTASE FAMILY (AFU_ORTHOLOGUE AFUA_5G14000)"/>
    <property type="match status" value="1"/>
</dbReference>
<dbReference type="EMBL" id="BAABIG010000024">
    <property type="protein sequence ID" value="GAA4798402.1"/>
    <property type="molecule type" value="Genomic_DNA"/>
</dbReference>
<dbReference type="Proteomes" id="UP001501265">
    <property type="component" value="Unassembled WGS sequence"/>
</dbReference>
<name>A0ABP9BNY3_9ACTN</name>
<comment type="caution">
    <text evidence="1">The sequence shown here is derived from an EMBL/GenBank/DDBJ whole genome shotgun (WGS) entry which is preliminary data.</text>
</comment>
<evidence type="ECO:0000313" key="1">
    <source>
        <dbReference type="EMBL" id="GAA4798402.1"/>
    </source>
</evidence>
<dbReference type="RefSeq" id="WP_345619834.1">
    <property type="nucleotide sequence ID" value="NZ_BAABIG010000024.1"/>
</dbReference>
<evidence type="ECO:0000313" key="2">
    <source>
        <dbReference type="Proteomes" id="UP001501265"/>
    </source>
</evidence>
<reference evidence="2" key="1">
    <citation type="journal article" date="2019" name="Int. J. Syst. Evol. Microbiol.">
        <title>The Global Catalogue of Microorganisms (GCM) 10K type strain sequencing project: providing services to taxonomists for standard genome sequencing and annotation.</title>
        <authorList>
            <consortium name="The Broad Institute Genomics Platform"/>
            <consortium name="The Broad Institute Genome Sequencing Center for Infectious Disease"/>
            <person name="Wu L."/>
            <person name="Ma J."/>
        </authorList>
    </citation>
    <scope>NUCLEOTIDE SEQUENCE [LARGE SCALE GENOMIC DNA]</scope>
    <source>
        <strain evidence="2">JCM 18081</strain>
    </source>
</reference>
<dbReference type="InterPro" id="IPR002347">
    <property type="entry name" value="SDR_fam"/>
</dbReference>
<gene>
    <name evidence="1" type="ORF">GCM10023220_27720</name>
</gene>